<evidence type="ECO:0000313" key="3">
    <source>
        <dbReference type="Proteomes" id="UP001151699"/>
    </source>
</evidence>
<evidence type="ECO:0000313" key="2">
    <source>
        <dbReference type="EMBL" id="KAJ6636124.1"/>
    </source>
</evidence>
<dbReference type="Proteomes" id="UP001151699">
    <property type="component" value="Chromosome C"/>
</dbReference>
<proteinExistence type="predicted"/>
<gene>
    <name evidence="2" type="primary">trh_1</name>
    <name evidence="2" type="ORF">Bhyg_14711</name>
</gene>
<keyword evidence="3" id="KW-1185">Reference proteome</keyword>
<keyword evidence="1" id="KW-0472">Membrane</keyword>
<accession>A0A9Q0MSE9</accession>
<dbReference type="AlphaFoldDB" id="A0A9Q0MSE9"/>
<name>A0A9Q0MSE9_9DIPT</name>
<organism evidence="2 3">
    <name type="scientific">Pseudolycoriella hygida</name>
    <dbReference type="NCBI Taxonomy" id="35572"/>
    <lineage>
        <taxon>Eukaryota</taxon>
        <taxon>Metazoa</taxon>
        <taxon>Ecdysozoa</taxon>
        <taxon>Arthropoda</taxon>
        <taxon>Hexapoda</taxon>
        <taxon>Insecta</taxon>
        <taxon>Pterygota</taxon>
        <taxon>Neoptera</taxon>
        <taxon>Endopterygota</taxon>
        <taxon>Diptera</taxon>
        <taxon>Nematocera</taxon>
        <taxon>Sciaroidea</taxon>
        <taxon>Sciaridae</taxon>
        <taxon>Pseudolycoriella</taxon>
    </lineage>
</organism>
<dbReference type="OrthoDB" id="6021714at2759"/>
<reference evidence="2" key="1">
    <citation type="submission" date="2022-07" db="EMBL/GenBank/DDBJ databases">
        <authorList>
            <person name="Trinca V."/>
            <person name="Uliana J.V.C."/>
            <person name="Torres T.T."/>
            <person name="Ward R.J."/>
            <person name="Monesi N."/>
        </authorList>
    </citation>
    <scope>NUCLEOTIDE SEQUENCE</scope>
    <source>
        <strain evidence="2">HSMRA1968</strain>
        <tissue evidence="2">Whole embryos</tissue>
    </source>
</reference>
<feature type="transmembrane region" description="Helical" evidence="1">
    <location>
        <begin position="236"/>
        <end position="260"/>
    </location>
</feature>
<keyword evidence="1" id="KW-1133">Transmembrane helix</keyword>
<keyword evidence="1" id="KW-0812">Transmembrane</keyword>
<sequence>MGRSVDLPHKLSGGRGYHKTVSSNVSSLIFWPPFELYFSQTSTSIIITATTMNSCYSYEYWRLTLGIGGILTNALLTLKSGSAHSARPIAVSNGEREVLRYINVMRWSFQELKCMNSSYTFQDIFIQRYHSHSITKNMSSLCTLSFIHGSDFEPTSKIKVRNKQSTYSDFCSIEMRPTYATSHLFERALMIVLVFYLCDAAWLHLKANHVHSNCLYATRLNSFGMSRPAHSRCHPIQVRCVILFKMPSVFLTIILFFALLSSSEQFLLWRELHRTYYFVGLKMMPYQAVAMDYTGYQRQGPGVPGGHMGMGTLGMSVGGSPFTHSWLVPTQELCAVPYKQLPNQHQNTTMHSQQSLEPGHADFNECMKGMKYKFLEDSCFIAHKCNEASKNHKFDVSLSFTNEKLHLSPGKGLIKVLNYNYFVGIRLLVFGTKLKFPFNETMKQ</sequence>
<protein>
    <submittedName>
        <fullName evidence="2">Protein trachealess</fullName>
    </submittedName>
</protein>
<evidence type="ECO:0000256" key="1">
    <source>
        <dbReference type="SAM" id="Phobius"/>
    </source>
</evidence>
<dbReference type="EMBL" id="WJQU01000004">
    <property type="protein sequence ID" value="KAJ6636124.1"/>
    <property type="molecule type" value="Genomic_DNA"/>
</dbReference>
<comment type="caution">
    <text evidence="2">The sequence shown here is derived from an EMBL/GenBank/DDBJ whole genome shotgun (WGS) entry which is preliminary data.</text>
</comment>